<dbReference type="Proteomes" id="UP000237105">
    <property type="component" value="Unassembled WGS sequence"/>
</dbReference>
<accession>A0A2P5DAT4</accession>
<feature type="region of interest" description="Disordered" evidence="1">
    <location>
        <begin position="42"/>
        <end position="78"/>
    </location>
</feature>
<evidence type="ECO:0000256" key="1">
    <source>
        <dbReference type="SAM" id="MobiDB-lite"/>
    </source>
</evidence>
<organism evidence="2 3">
    <name type="scientific">Parasponia andersonii</name>
    <name type="common">Sponia andersonii</name>
    <dbReference type="NCBI Taxonomy" id="3476"/>
    <lineage>
        <taxon>Eukaryota</taxon>
        <taxon>Viridiplantae</taxon>
        <taxon>Streptophyta</taxon>
        <taxon>Embryophyta</taxon>
        <taxon>Tracheophyta</taxon>
        <taxon>Spermatophyta</taxon>
        <taxon>Magnoliopsida</taxon>
        <taxon>eudicotyledons</taxon>
        <taxon>Gunneridae</taxon>
        <taxon>Pentapetalae</taxon>
        <taxon>rosids</taxon>
        <taxon>fabids</taxon>
        <taxon>Rosales</taxon>
        <taxon>Cannabaceae</taxon>
        <taxon>Parasponia</taxon>
    </lineage>
</organism>
<comment type="caution">
    <text evidence="2">The sequence shown here is derived from an EMBL/GenBank/DDBJ whole genome shotgun (WGS) entry which is preliminary data.</text>
</comment>
<sequence length="146" mass="16898">MKEIASLNDEIDDLIDLFVQKVKAAGTRLTVDGKSRVDHEEKFGYKTNNPDSSHTKNTHIPDSPYGENNDYCNEENNGHSKAYSTPNQWFGEVIMKWVDTRFLEIERKMGIAINELFKRQTIFEKRVLSDLQSINDKLELIISMIM</sequence>
<dbReference type="EMBL" id="JXTB01000050">
    <property type="protein sequence ID" value="PON70406.1"/>
    <property type="molecule type" value="Genomic_DNA"/>
</dbReference>
<proteinExistence type="predicted"/>
<dbReference type="AlphaFoldDB" id="A0A2P5DAT4"/>
<protein>
    <submittedName>
        <fullName evidence="2">Uncharacterized protein</fullName>
    </submittedName>
</protein>
<name>A0A2P5DAT4_PARAD</name>
<evidence type="ECO:0000313" key="2">
    <source>
        <dbReference type="EMBL" id="PON70406.1"/>
    </source>
</evidence>
<gene>
    <name evidence="2" type="ORF">PanWU01x14_080750</name>
</gene>
<evidence type="ECO:0000313" key="3">
    <source>
        <dbReference type="Proteomes" id="UP000237105"/>
    </source>
</evidence>
<reference evidence="3" key="1">
    <citation type="submission" date="2016-06" db="EMBL/GenBank/DDBJ databases">
        <title>Parallel loss of symbiosis genes in relatives of nitrogen-fixing non-legume Parasponia.</title>
        <authorList>
            <person name="Van Velzen R."/>
            <person name="Holmer R."/>
            <person name="Bu F."/>
            <person name="Rutten L."/>
            <person name="Van Zeijl A."/>
            <person name="Liu W."/>
            <person name="Santuari L."/>
            <person name="Cao Q."/>
            <person name="Sharma T."/>
            <person name="Shen D."/>
            <person name="Roswanjaya Y."/>
            <person name="Wardhani T."/>
            <person name="Kalhor M.S."/>
            <person name="Jansen J."/>
            <person name="Van den Hoogen J."/>
            <person name="Gungor B."/>
            <person name="Hartog M."/>
            <person name="Hontelez J."/>
            <person name="Verver J."/>
            <person name="Yang W.-C."/>
            <person name="Schijlen E."/>
            <person name="Repin R."/>
            <person name="Schilthuizen M."/>
            <person name="Schranz E."/>
            <person name="Heidstra R."/>
            <person name="Miyata K."/>
            <person name="Fedorova E."/>
            <person name="Kohlen W."/>
            <person name="Bisseling T."/>
            <person name="Smit S."/>
            <person name="Geurts R."/>
        </authorList>
    </citation>
    <scope>NUCLEOTIDE SEQUENCE [LARGE SCALE GENOMIC DNA]</scope>
    <source>
        <strain evidence="3">cv. WU1-14</strain>
    </source>
</reference>
<dbReference type="OrthoDB" id="10384410at2759"/>
<keyword evidence="3" id="KW-1185">Reference proteome</keyword>